<dbReference type="EMBL" id="CM000763">
    <property type="protein sequence ID" value="OQU84897.1"/>
    <property type="molecule type" value="Genomic_DNA"/>
</dbReference>
<evidence type="ECO:0000256" key="2">
    <source>
        <dbReference type="SAM" id="Phobius"/>
    </source>
</evidence>
<dbReference type="Gramene" id="OQU84897">
    <property type="protein sequence ID" value="OQU84897"/>
    <property type="gene ID" value="SORBI_3004G138750"/>
</dbReference>
<keyword evidence="2" id="KW-1133">Transmembrane helix</keyword>
<feature type="transmembrane region" description="Helical" evidence="2">
    <location>
        <begin position="163"/>
        <end position="180"/>
    </location>
</feature>
<accession>A0A1Z5RMJ4</accession>
<sequence>MTSAVLFYTTPSTLFFPAVVSKWPAAITARSAQRRRCRRKTCRCATAYATSVMLFTTVTVRSTLGVMGTGPPMPPPRLLQPRLSHRTPAPRTPRTPTVAIFWKPPRRTASSTFIYSEATKENGALHIHFEALKVALSHADEELIAARTRLSEAVKRSSSEKPLFLILVFISSNSSLFFLVQKL</sequence>
<dbReference type="AlphaFoldDB" id="A0A1Z5RMJ4"/>
<reference evidence="3 4" key="1">
    <citation type="journal article" date="2009" name="Nature">
        <title>The Sorghum bicolor genome and the diversification of grasses.</title>
        <authorList>
            <person name="Paterson A.H."/>
            <person name="Bowers J.E."/>
            <person name="Bruggmann R."/>
            <person name="Dubchak I."/>
            <person name="Grimwood J."/>
            <person name="Gundlach H."/>
            <person name="Haberer G."/>
            <person name="Hellsten U."/>
            <person name="Mitros T."/>
            <person name="Poliakov A."/>
            <person name="Schmutz J."/>
            <person name="Spannagl M."/>
            <person name="Tang H."/>
            <person name="Wang X."/>
            <person name="Wicker T."/>
            <person name="Bharti A.K."/>
            <person name="Chapman J."/>
            <person name="Feltus F.A."/>
            <person name="Gowik U."/>
            <person name="Grigoriev I.V."/>
            <person name="Lyons E."/>
            <person name="Maher C.A."/>
            <person name="Martis M."/>
            <person name="Narechania A."/>
            <person name="Otillar R.P."/>
            <person name="Penning B.W."/>
            <person name="Salamov A.A."/>
            <person name="Wang Y."/>
            <person name="Zhang L."/>
            <person name="Carpita N.C."/>
            <person name="Freeling M."/>
            <person name="Gingle A.R."/>
            <person name="Hash C.T."/>
            <person name="Keller B."/>
            <person name="Klein P."/>
            <person name="Kresovich S."/>
            <person name="McCann M.C."/>
            <person name="Ming R."/>
            <person name="Peterson D.G."/>
            <person name="Mehboob-ur-Rahman"/>
            <person name="Ware D."/>
            <person name="Westhoff P."/>
            <person name="Mayer K.F."/>
            <person name="Messing J."/>
            <person name="Rokhsar D.S."/>
        </authorList>
    </citation>
    <scope>NUCLEOTIDE SEQUENCE [LARGE SCALE GENOMIC DNA]</scope>
    <source>
        <strain evidence="4">cv. BTx623</strain>
    </source>
</reference>
<dbReference type="InParanoid" id="A0A1Z5RMJ4"/>
<protein>
    <submittedName>
        <fullName evidence="3">Uncharacterized protein</fullName>
    </submittedName>
</protein>
<keyword evidence="2" id="KW-0812">Transmembrane</keyword>
<proteinExistence type="predicted"/>
<organism evidence="3 4">
    <name type="scientific">Sorghum bicolor</name>
    <name type="common">Sorghum</name>
    <name type="synonym">Sorghum vulgare</name>
    <dbReference type="NCBI Taxonomy" id="4558"/>
    <lineage>
        <taxon>Eukaryota</taxon>
        <taxon>Viridiplantae</taxon>
        <taxon>Streptophyta</taxon>
        <taxon>Embryophyta</taxon>
        <taxon>Tracheophyta</taxon>
        <taxon>Spermatophyta</taxon>
        <taxon>Magnoliopsida</taxon>
        <taxon>Liliopsida</taxon>
        <taxon>Poales</taxon>
        <taxon>Poaceae</taxon>
        <taxon>PACMAD clade</taxon>
        <taxon>Panicoideae</taxon>
        <taxon>Andropogonodae</taxon>
        <taxon>Andropogoneae</taxon>
        <taxon>Sorghinae</taxon>
        <taxon>Sorghum</taxon>
    </lineage>
</organism>
<feature type="transmembrane region" description="Helical" evidence="2">
    <location>
        <begin position="45"/>
        <end position="64"/>
    </location>
</feature>
<evidence type="ECO:0000313" key="4">
    <source>
        <dbReference type="Proteomes" id="UP000000768"/>
    </source>
</evidence>
<dbReference type="Proteomes" id="UP000000768">
    <property type="component" value="Chromosome 4"/>
</dbReference>
<keyword evidence="4" id="KW-1185">Reference proteome</keyword>
<feature type="compositionally biased region" description="Low complexity" evidence="1">
    <location>
        <begin position="79"/>
        <end position="95"/>
    </location>
</feature>
<evidence type="ECO:0000256" key="1">
    <source>
        <dbReference type="SAM" id="MobiDB-lite"/>
    </source>
</evidence>
<gene>
    <name evidence="3" type="ORF">SORBI_3004G138750</name>
</gene>
<keyword evidence="2" id="KW-0472">Membrane</keyword>
<feature type="region of interest" description="Disordered" evidence="1">
    <location>
        <begin position="67"/>
        <end position="95"/>
    </location>
</feature>
<reference evidence="4" key="2">
    <citation type="journal article" date="2018" name="Plant J.">
        <title>The Sorghum bicolor reference genome: improved assembly, gene annotations, a transcriptome atlas, and signatures of genome organization.</title>
        <authorList>
            <person name="McCormick R.F."/>
            <person name="Truong S.K."/>
            <person name="Sreedasyam A."/>
            <person name="Jenkins J."/>
            <person name="Shu S."/>
            <person name="Sims D."/>
            <person name="Kennedy M."/>
            <person name="Amirebrahimi M."/>
            <person name="Weers B.D."/>
            <person name="McKinley B."/>
            <person name="Mattison A."/>
            <person name="Morishige D.T."/>
            <person name="Grimwood J."/>
            <person name="Schmutz J."/>
            <person name="Mullet J.E."/>
        </authorList>
    </citation>
    <scope>NUCLEOTIDE SEQUENCE [LARGE SCALE GENOMIC DNA]</scope>
    <source>
        <strain evidence="4">cv. BTx623</strain>
    </source>
</reference>
<feature type="transmembrane region" description="Helical" evidence="2">
    <location>
        <begin position="6"/>
        <end position="25"/>
    </location>
</feature>
<name>A0A1Z5RMJ4_SORBI</name>
<evidence type="ECO:0000313" key="3">
    <source>
        <dbReference type="EMBL" id="OQU84897.1"/>
    </source>
</evidence>